<dbReference type="SUPFAM" id="SSF56112">
    <property type="entry name" value="Protein kinase-like (PK-like)"/>
    <property type="match status" value="1"/>
</dbReference>
<gene>
    <name evidence="8" type="ORF">OCV51_11475</name>
</gene>
<dbReference type="Pfam" id="PF00069">
    <property type="entry name" value="Pkinase"/>
    <property type="match status" value="1"/>
</dbReference>
<protein>
    <recommendedName>
        <fullName evidence="1">non-specific serine/threonine protein kinase</fullName>
        <ecNumber evidence="1">2.7.11.1</ecNumber>
    </recommendedName>
</protein>
<keyword evidence="4" id="KW-0547">Nucleotide-binding</keyword>
<dbReference type="RefSeq" id="WP_059069904.1">
    <property type="nucleotide sequence ID" value="NZ_JAOQJX010000019.1"/>
</dbReference>
<dbReference type="Gene3D" id="1.10.510.10">
    <property type="entry name" value="Transferase(Phosphotransferase) domain 1"/>
    <property type="match status" value="1"/>
</dbReference>
<dbReference type="Proteomes" id="UP001652394">
    <property type="component" value="Unassembled WGS sequence"/>
</dbReference>
<reference evidence="8 9" key="1">
    <citation type="journal article" date="2021" name="ISME Commun">
        <title>Automated analysis of genomic sequences facilitates high-throughput and comprehensive description of bacteria.</title>
        <authorList>
            <person name="Hitch T.C.A."/>
        </authorList>
    </citation>
    <scope>NUCLEOTIDE SEQUENCE [LARGE SCALE GENOMIC DNA]</scope>
    <source>
        <strain evidence="8 9">H2_18</strain>
    </source>
</reference>
<evidence type="ECO:0000256" key="4">
    <source>
        <dbReference type="ARBA" id="ARBA00022741"/>
    </source>
</evidence>
<evidence type="ECO:0000256" key="6">
    <source>
        <dbReference type="ARBA" id="ARBA00022840"/>
    </source>
</evidence>
<dbReference type="InterPro" id="IPR029050">
    <property type="entry name" value="Immunoprotect_excell_Ig-like"/>
</dbReference>
<keyword evidence="9" id="KW-1185">Reference proteome</keyword>
<evidence type="ECO:0000256" key="3">
    <source>
        <dbReference type="ARBA" id="ARBA00022729"/>
    </source>
</evidence>
<name>A0ABT2TDD4_9FIRM</name>
<organism evidence="8 9">
    <name type="scientific">Faecalicatena acetigenes</name>
    <dbReference type="NCBI Taxonomy" id="2981790"/>
    <lineage>
        <taxon>Bacteria</taxon>
        <taxon>Bacillati</taxon>
        <taxon>Bacillota</taxon>
        <taxon>Clostridia</taxon>
        <taxon>Lachnospirales</taxon>
        <taxon>Lachnospiraceae</taxon>
        <taxon>Faecalicatena</taxon>
    </lineage>
</organism>
<dbReference type="PROSITE" id="PS00109">
    <property type="entry name" value="PROTEIN_KINASE_TYR"/>
    <property type="match status" value="1"/>
</dbReference>
<dbReference type="PANTHER" id="PTHR43289:SF6">
    <property type="entry name" value="SERINE_THREONINE-PROTEIN KINASE NEKL-3"/>
    <property type="match status" value="1"/>
</dbReference>
<dbReference type="EC" id="2.7.11.1" evidence="1"/>
<dbReference type="InterPro" id="IPR011009">
    <property type="entry name" value="Kinase-like_dom_sf"/>
</dbReference>
<dbReference type="PANTHER" id="PTHR43289">
    <property type="entry name" value="MITOGEN-ACTIVATED PROTEIN KINASE KINASE KINASE 20-RELATED"/>
    <property type="match status" value="1"/>
</dbReference>
<sequence>MSDLKGNYLENAYEILSPLQDTENCSAFLVKENSTGSLAVKKQLTFEQYELYQVLKEYTHPNLSKIYALYTCNGCYYALTEYISGATIFQTVEQGRTFSREEVRTYILQLCDVLFFLHKRGIIHRDITPGNIIISTDHVVKLIDFGIARIKKDGQTRDTQLLGTAGFASPEQFGFGQTDERSDIYSTGVLINYMLTGKLPAQKLSSDIFLSDIIVKCTQIDPANRFSNVEELHSVLLRRIPAASAAAVWPLYMTPTQETDATVETLNAGMTPTGSPYDELVNASIAQVKPGGTVTACIAYNANYADKPVTLTAVASFMGEELGTKTIELQ</sequence>
<keyword evidence="5 8" id="KW-0418">Kinase</keyword>
<evidence type="ECO:0000259" key="7">
    <source>
        <dbReference type="PROSITE" id="PS50011"/>
    </source>
</evidence>
<dbReference type="PROSITE" id="PS50011">
    <property type="entry name" value="PROTEIN_KINASE_DOM"/>
    <property type="match status" value="1"/>
</dbReference>
<dbReference type="Pfam" id="PF16729">
    <property type="entry name" value="DUF5067"/>
    <property type="match status" value="1"/>
</dbReference>
<evidence type="ECO:0000256" key="1">
    <source>
        <dbReference type="ARBA" id="ARBA00012513"/>
    </source>
</evidence>
<comment type="caution">
    <text evidence="8">The sequence shown here is derived from an EMBL/GenBank/DDBJ whole genome shotgun (WGS) entry which is preliminary data.</text>
</comment>
<evidence type="ECO:0000313" key="8">
    <source>
        <dbReference type="EMBL" id="MCU6748267.1"/>
    </source>
</evidence>
<dbReference type="EMBL" id="JAOQJX010000019">
    <property type="protein sequence ID" value="MCU6748267.1"/>
    <property type="molecule type" value="Genomic_DNA"/>
</dbReference>
<accession>A0ABT2TDD4</accession>
<dbReference type="InterPro" id="IPR008266">
    <property type="entry name" value="Tyr_kinase_AS"/>
</dbReference>
<keyword evidence="6" id="KW-0067">ATP-binding</keyword>
<evidence type="ECO:0000256" key="2">
    <source>
        <dbReference type="ARBA" id="ARBA00022679"/>
    </source>
</evidence>
<dbReference type="InterPro" id="IPR031989">
    <property type="entry name" value="DUF5067"/>
</dbReference>
<dbReference type="InterPro" id="IPR000719">
    <property type="entry name" value="Prot_kinase_dom"/>
</dbReference>
<keyword evidence="3" id="KW-0732">Signal</keyword>
<dbReference type="Gene3D" id="2.60.40.1240">
    <property type="match status" value="1"/>
</dbReference>
<proteinExistence type="predicted"/>
<evidence type="ECO:0000256" key="5">
    <source>
        <dbReference type="ARBA" id="ARBA00022777"/>
    </source>
</evidence>
<feature type="domain" description="Protein kinase" evidence="7">
    <location>
        <begin position="1"/>
        <end position="236"/>
    </location>
</feature>
<dbReference type="CDD" id="cd14014">
    <property type="entry name" value="STKc_PknB_like"/>
    <property type="match status" value="1"/>
</dbReference>
<keyword evidence="2" id="KW-0808">Transferase</keyword>
<evidence type="ECO:0000313" key="9">
    <source>
        <dbReference type="Proteomes" id="UP001652394"/>
    </source>
</evidence>
<dbReference type="GO" id="GO:0016301">
    <property type="term" value="F:kinase activity"/>
    <property type="evidence" value="ECO:0007669"/>
    <property type="project" value="UniProtKB-KW"/>
</dbReference>